<dbReference type="GO" id="GO:0003676">
    <property type="term" value="F:nucleic acid binding"/>
    <property type="evidence" value="ECO:0007669"/>
    <property type="project" value="InterPro"/>
</dbReference>
<evidence type="ECO:0000313" key="3">
    <source>
        <dbReference type="Proteomes" id="UP000499080"/>
    </source>
</evidence>
<dbReference type="OrthoDB" id="6435326at2759"/>
<dbReference type="AlphaFoldDB" id="A0A4Y2UX42"/>
<dbReference type="PANTHER" id="PTHR47326">
    <property type="entry name" value="TRANSPOSABLE ELEMENT TC3 TRANSPOSASE-LIKE PROTEIN"/>
    <property type="match status" value="1"/>
</dbReference>
<dbReference type="Gene3D" id="3.30.420.10">
    <property type="entry name" value="Ribonuclease H-like superfamily/Ribonuclease H"/>
    <property type="match status" value="1"/>
</dbReference>
<comment type="caution">
    <text evidence="2">The sequence shown here is derived from an EMBL/GenBank/DDBJ whole genome shotgun (WGS) entry which is preliminary data.</text>
</comment>
<proteinExistence type="predicted"/>
<protein>
    <submittedName>
        <fullName evidence="2">Uncharacterized protein</fullName>
    </submittedName>
</protein>
<organism evidence="2 3">
    <name type="scientific">Araneus ventricosus</name>
    <name type="common">Orbweaver spider</name>
    <name type="synonym">Epeira ventricosa</name>
    <dbReference type="NCBI Taxonomy" id="182803"/>
    <lineage>
        <taxon>Eukaryota</taxon>
        <taxon>Metazoa</taxon>
        <taxon>Ecdysozoa</taxon>
        <taxon>Arthropoda</taxon>
        <taxon>Chelicerata</taxon>
        <taxon>Arachnida</taxon>
        <taxon>Araneae</taxon>
        <taxon>Araneomorphae</taxon>
        <taxon>Entelegynae</taxon>
        <taxon>Araneoidea</taxon>
        <taxon>Araneidae</taxon>
        <taxon>Araneus</taxon>
    </lineage>
</organism>
<reference evidence="2 3" key="1">
    <citation type="journal article" date="2019" name="Sci. Rep.">
        <title>Orb-weaving spider Araneus ventricosus genome elucidates the spidroin gene catalogue.</title>
        <authorList>
            <person name="Kono N."/>
            <person name="Nakamura H."/>
            <person name="Ohtoshi R."/>
            <person name="Moran D.A.P."/>
            <person name="Shinohara A."/>
            <person name="Yoshida Y."/>
            <person name="Fujiwara M."/>
            <person name="Mori M."/>
            <person name="Tomita M."/>
            <person name="Arakawa K."/>
        </authorList>
    </citation>
    <scope>NUCLEOTIDE SEQUENCE [LARGE SCALE GENOMIC DNA]</scope>
</reference>
<evidence type="ECO:0000313" key="2">
    <source>
        <dbReference type="EMBL" id="GBO16958.1"/>
    </source>
</evidence>
<accession>A0A4Y2UX42</accession>
<gene>
    <name evidence="2" type="ORF">AVEN_206703_1</name>
    <name evidence="1" type="ORF">AVEN_224385_1</name>
</gene>
<dbReference type="InterPro" id="IPR036397">
    <property type="entry name" value="RNaseH_sf"/>
</dbReference>
<sequence length="106" mass="12435">MKIFLQRVMFSDEATFHASGTVNQHNTRTWGLETPRVVLEESKHSLKVNVRRGLLHDRIIGPYFFSEVTVRSDNYLDLLEIFAFPQIEDLQPNNVFQQYKASPHWS</sequence>
<keyword evidence="3" id="KW-1185">Reference proteome</keyword>
<dbReference type="Proteomes" id="UP000499080">
    <property type="component" value="Unassembled WGS sequence"/>
</dbReference>
<dbReference type="EMBL" id="BGPR01040771">
    <property type="protein sequence ID" value="GBO16958.1"/>
    <property type="molecule type" value="Genomic_DNA"/>
</dbReference>
<evidence type="ECO:0000313" key="1">
    <source>
        <dbReference type="EMBL" id="GBO16895.1"/>
    </source>
</evidence>
<dbReference type="PANTHER" id="PTHR47326:SF1">
    <property type="entry name" value="HTH PSQ-TYPE DOMAIN-CONTAINING PROTEIN"/>
    <property type="match status" value="1"/>
</dbReference>
<name>A0A4Y2UX42_ARAVE</name>
<dbReference type="EMBL" id="BGPR01040709">
    <property type="protein sequence ID" value="GBO16895.1"/>
    <property type="molecule type" value="Genomic_DNA"/>
</dbReference>